<keyword evidence="6" id="KW-0732">Signal</keyword>
<feature type="transmembrane region" description="Helical" evidence="5">
    <location>
        <begin position="302"/>
        <end position="322"/>
    </location>
</feature>
<evidence type="ECO:0000259" key="7">
    <source>
        <dbReference type="Pfam" id="PF13664"/>
    </source>
</evidence>
<feature type="domain" description="TMEM205-like" evidence="7">
    <location>
        <begin position="266"/>
        <end position="369"/>
    </location>
</feature>
<keyword evidence="4 5" id="KW-0472">Membrane</keyword>
<dbReference type="Gene3D" id="1.20.120.20">
    <property type="entry name" value="Apolipoprotein"/>
    <property type="match status" value="1"/>
</dbReference>
<dbReference type="PANTHER" id="PTHR47652">
    <property type="entry name" value="MITOCHONDRIAL IMPORT INNER MEMBRANE TRANSLOCASE SUBUNIT TIM44"/>
    <property type="match status" value="1"/>
</dbReference>
<organism evidence="8 9">
    <name type="scientific">Abeliophyllum distichum</name>
    <dbReference type="NCBI Taxonomy" id="126358"/>
    <lineage>
        <taxon>Eukaryota</taxon>
        <taxon>Viridiplantae</taxon>
        <taxon>Streptophyta</taxon>
        <taxon>Embryophyta</taxon>
        <taxon>Tracheophyta</taxon>
        <taxon>Spermatophyta</taxon>
        <taxon>Magnoliopsida</taxon>
        <taxon>eudicotyledons</taxon>
        <taxon>Gunneridae</taxon>
        <taxon>Pentapetalae</taxon>
        <taxon>asterids</taxon>
        <taxon>lamiids</taxon>
        <taxon>Lamiales</taxon>
        <taxon>Oleaceae</taxon>
        <taxon>Forsythieae</taxon>
        <taxon>Abeliophyllum</taxon>
    </lineage>
</organism>
<feature type="chain" id="PRO_5044776335" evidence="6">
    <location>
        <begin position="18"/>
        <end position="500"/>
    </location>
</feature>
<evidence type="ECO:0000256" key="5">
    <source>
        <dbReference type="SAM" id="Phobius"/>
    </source>
</evidence>
<proteinExistence type="predicted"/>
<dbReference type="EMBL" id="JBFOLK010000005">
    <property type="protein sequence ID" value="KAL2513323.1"/>
    <property type="molecule type" value="Genomic_DNA"/>
</dbReference>
<evidence type="ECO:0000256" key="1">
    <source>
        <dbReference type="ARBA" id="ARBA00004370"/>
    </source>
</evidence>
<comment type="caution">
    <text evidence="8">The sequence shown here is derived from an EMBL/GenBank/DDBJ whole genome shotgun (WGS) entry which is preliminary data.</text>
</comment>
<dbReference type="PANTHER" id="PTHR47652:SF3">
    <property type="entry name" value="MITOCHONDRIAL IMPORT INNER MEMBRANE TRANSLOCASE SUBUNIT TIM44"/>
    <property type="match status" value="1"/>
</dbReference>
<keyword evidence="9" id="KW-1185">Reference proteome</keyword>
<evidence type="ECO:0000256" key="4">
    <source>
        <dbReference type="ARBA" id="ARBA00023136"/>
    </source>
</evidence>
<evidence type="ECO:0000313" key="9">
    <source>
        <dbReference type="Proteomes" id="UP001604336"/>
    </source>
</evidence>
<feature type="signal peptide" evidence="6">
    <location>
        <begin position="1"/>
        <end position="17"/>
    </location>
</feature>
<dbReference type="InterPro" id="IPR025423">
    <property type="entry name" value="TMEM205-like"/>
</dbReference>
<dbReference type="AlphaFoldDB" id="A0ABD1TL38"/>
<evidence type="ECO:0000313" key="8">
    <source>
        <dbReference type="EMBL" id="KAL2513323.1"/>
    </source>
</evidence>
<dbReference type="Proteomes" id="UP001604336">
    <property type="component" value="Unassembled WGS sequence"/>
</dbReference>
<keyword evidence="3 5" id="KW-1133">Transmembrane helix</keyword>
<comment type="subcellular location">
    <subcellularLocation>
        <location evidence="1">Membrane</location>
    </subcellularLocation>
</comment>
<protein>
    <submittedName>
        <fullName evidence="8">Late</fullName>
    </submittedName>
</protein>
<reference evidence="9" key="1">
    <citation type="submission" date="2024-07" db="EMBL/GenBank/DDBJ databases">
        <title>Two chromosome-level genome assemblies of Korean endemic species Abeliophyllum distichum and Forsythia ovata (Oleaceae).</title>
        <authorList>
            <person name="Jang H."/>
        </authorList>
    </citation>
    <scope>NUCLEOTIDE SEQUENCE [LARGE SCALE GENOMIC DNA]</scope>
</reference>
<sequence>MMNVLALSLVLSTLVTTGVFSPSQQKQNSKEDVIVKEGQRVVVLEYEKDDGNTKVSIEEKDTNLLQQEEIHNRFSPRELLCDAFGKCKHKIANAIERTRETVSEAASKAADTAAEKAHEAADKVYEVEDEAKETIGKLKDRVTHKSYEAKEYVKGSVSEKAREVKEGVTEKAKLSVDNVIDTAKSFQDEIETNASKIEAAMKERVSDGAKKAGEIVENASEKVKDSAHRVKDEGEEGLKQILRRVRGIFAYVYESKVPVLGVLHLLGFATAYGMCMWVAFISSYVLAGALPRQQFGMLQSKIYPVYFKAMAYSVGLSLLGHVLSQPRKRLSSMRQEIFQGFNLLVPLLMILVNFLYLEPRSSKVMWERMKKEKEEGRGKEGFATDRAATGTEKEGFVTELGSRIVDSTGERKEGLVTKPSSRIVDSVTHGTAIGRKGGTSSSRDAVARERTEEAAVKVQIFTLSEMLNRLNSYASLLNVLTLMSLTWHLVNLGQRLNSVC</sequence>
<feature type="transmembrane region" description="Helical" evidence="5">
    <location>
        <begin position="265"/>
        <end position="290"/>
    </location>
</feature>
<evidence type="ECO:0000256" key="3">
    <source>
        <dbReference type="ARBA" id="ARBA00022989"/>
    </source>
</evidence>
<evidence type="ECO:0000256" key="2">
    <source>
        <dbReference type="ARBA" id="ARBA00022692"/>
    </source>
</evidence>
<dbReference type="GO" id="GO:0016020">
    <property type="term" value="C:membrane"/>
    <property type="evidence" value="ECO:0007669"/>
    <property type="project" value="UniProtKB-SubCell"/>
</dbReference>
<name>A0ABD1TL38_9LAMI</name>
<evidence type="ECO:0000256" key="6">
    <source>
        <dbReference type="SAM" id="SignalP"/>
    </source>
</evidence>
<gene>
    <name evidence="8" type="ORF">Adt_18923</name>
</gene>
<feature type="transmembrane region" description="Helical" evidence="5">
    <location>
        <begin position="337"/>
        <end position="357"/>
    </location>
</feature>
<keyword evidence="2 5" id="KW-0812">Transmembrane</keyword>
<dbReference type="Pfam" id="PF13664">
    <property type="entry name" value="DUF4149"/>
    <property type="match status" value="1"/>
</dbReference>
<accession>A0ABD1TL38</accession>